<dbReference type="Gene3D" id="2.60.40.10">
    <property type="entry name" value="Immunoglobulins"/>
    <property type="match status" value="1"/>
</dbReference>
<dbReference type="InterPro" id="IPR013783">
    <property type="entry name" value="Ig-like_fold"/>
</dbReference>
<dbReference type="PRINTS" id="PR00723">
    <property type="entry name" value="SUBTILISIN"/>
</dbReference>
<dbReference type="Gene3D" id="3.40.50.200">
    <property type="entry name" value="Peptidase S8/S53 domain"/>
    <property type="match status" value="1"/>
</dbReference>
<dbReference type="InterPro" id="IPR036852">
    <property type="entry name" value="Peptidase_S8/S53_dom_sf"/>
</dbReference>
<dbReference type="RefSeq" id="WP_184792849.1">
    <property type="nucleotide sequence ID" value="NZ_BONT01000101.1"/>
</dbReference>
<evidence type="ECO:0000256" key="1">
    <source>
        <dbReference type="ARBA" id="ARBA00011073"/>
    </source>
</evidence>
<feature type="domain" description="Peptidase S8/S53" evidence="8">
    <location>
        <begin position="221"/>
        <end position="485"/>
    </location>
</feature>
<comment type="caution">
    <text evidence="9">The sequence shown here is derived from an EMBL/GenBank/DDBJ whole genome shotgun (WGS) entry which is preliminary data.</text>
</comment>
<dbReference type="InterPro" id="IPR015500">
    <property type="entry name" value="Peptidase_S8_subtilisin-rel"/>
</dbReference>
<dbReference type="PROSITE" id="PS51892">
    <property type="entry name" value="SUBTILASE"/>
    <property type="match status" value="1"/>
</dbReference>
<evidence type="ECO:0000256" key="3">
    <source>
        <dbReference type="ARBA" id="ARBA00022801"/>
    </source>
</evidence>
<dbReference type="AlphaFoldDB" id="A0A841G1G1"/>
<gene>
    <name evidence="9" type="ORF">HNR73_007666</name>
</gene>
<dbReference type="CDD" id="cd07487">
    <property type="entry name" value="Peptidases_S8_1"/>
    <property type="match status" value="1"/>
</dbReference>
<evidence type="ECO:0000256" key="7">
    <source>
        <dbReference type="SAM" id="SignalP"/>
    </source>
</evidence>
<organism evidence="9 10">
    <name type="scientific">Phytomonospora endophytica</name>
    <dbReference type="NCBI Taxonomy" id="714109"/>
    <lineage>
        <taxon>Bacteria</taxon>
        <taxon>Bacillati</taxon>
        <taxon>Actinomycetota</taxon>
        <taxon>Actinomycetes</taxon>
        <taxon>Micromonosporales</taxon>
        <taxon>Micromonosporaceae</taxon>
        <taxon>Phytomonospora</taxon>
    </lineage>
</organism>
<dbReference type="PROSITE" id="PS00137">
    <property type="entry name" value="SUBTILASE_HIS"/>
    <property type="match status" value="1"/>
</dbReference>
<keyword evidence="7" id="KW-0732">Signal</keyword>
<dbReference type="InterPro" id="IPR000209">
    <property type="entry name" value="Peptidase_S8/S53_dom"/>
</dbReference>
<dbReference type="InterPro" id="IPR050131">
    <property type="entry name" value="Peptidase_S8_subtilisin-like"/>
</dbReference>
<dbReference type="PANTHER" id="PTHR43806:SF11">
    <property type="entry name" value="CEREVISIN-RELATED"/>
    <property type="match status" value="1"/>
</dbReference>
<evidence type="ECO:0000256" key="6">
    <source>
        <dbReference type="PROSITE-ProRule" id="PRU01240"/>
    </source>
</evidence>
<evidence type="ECO:0000256" key="4">
    <source>
        <dbReference type="ARBA" id="ARBA00022825"/>
    </source>
</evidence>
<keyword evidence="3 6" id="KW-0378">Hydrolase</keyword>
<comment type="similarity">
    <text evidence="1 6">Belongs to the peptidase S8 family.</text>
</comment>
<dbReference type="GO" id="GO:0006508">
    <property type="term" value="P:proteolysis"/>
    <property type="evidence" value="ECO:0007669"/>
    <property type="project" value="UniProtKB-KW"/>
</dbReference>
<dbReference type="Pfam" id="PF00082">
    <property type="entry name" value="Peptidase_S8"/>
    <property type="match status" value="1"/>
</dbReference>
<dbReference type="GO" id="GO:0004252">
    <property type="term" value="F:serine-type endopeptidase activity"/>
    <property type="evidence" value="ECO:0007669"/>
    <property type="project" value="UniProtKB-UniRule"/>
</dbReference>
<evidence type="ECO:0000313" key="10">
    <source>
        <dbReference type="Proteomes" id="UP000548476"/>
    </source>
</evidence>
<proteinExistence type="inferred from homology"/>
<dbReference type="InterPro" id="IPR022398">
    <property type="entry name" value="Peptidase_S8_His-AS"/>
</dbReference>
<dbReference type="PANTHER" id="PTHR43806">
    <property type="entry name" value="PEPTIDASE S8"/>
    <property type="match status" value="1"/>
</dbReference>
<dbReference type="SUPFAM" id="SSF52743">
    <property type="entry name" value="Subtilisin-like"/>
    <property type="match status" value="1"/>
</dbReference>
<sequence length="1104" mass="114670">MKIRSAIAAAGVTALVLSSGTAAAAEPTWPGATTQPDTAHAIDPTQPSQVIELITGDKVLLQSRNRYTFVPADGRENVGYTSFITKRDGAEERLVIPRDAVRLLADGKLDRRLFNVTALARDGHADAASLPLIVQYEDGTRPAGDIAGAERTSTLSGIDAAVYDVAPADAEGVWDALTTSNGRALSYGYQHVWLDGRSKLLLDQSVPQVGAPVAWEAGYTGSGVTVGVLDTGYDPAHPDLAGRVSKAKDFTGTSPGAVDGYGHGTHVASTVAGTGAASNGKYKGVAPDAKLLIGKVCDDDGFCDDSAIIAGMQWAADEGAAAVNLSLGGGPSDGTDPLSLAVNEISLASGTLFVIAAGNDGADEAVSSPATADEALAVGSVTKSDELSDFSSRGPRFGDGAVKPDISAPGSDIVAARAAGTDGPAPVDDFYTGASGTSMATPHVAGAAALLKQAHPDWTARQLKSALMNSSKGLDGLTIYEQGAGRLDIGRGVSQEVTTDVGSLSFGKFAFPHGQPAVSKTVTYTNGSSTEVTLALSLAATAPDGSPAPAGVYAVNKSSVTIPAGGTAGATITFNPIAGSPQGAYSGVLTANNGDDLVIRTAAGGVLEREMHDLTIKVKPRKGTTIEDYAFFYFNVADGEGDLAIADGSGDTTVRVSPGTYEILGTVWSEQPQPNYTLFAGDLTIGHADAISAWDLNKATRHSVGLADRTGEKFVGSLISMEATSQDGSSGYGIDGSIGPGEAAWVIESKALASSDFLYQVHPVIVSPDGAKKPYRYELNYVTKGKLPKGSTQNPKDSAFTREKAVYHSQGVKTTGERVNFPELFPHSTSGFGLEVALPSTVDEYYQTGEWEWSSDLYVGDLNEFDVEYQGFVSPRKVNRTVNWNHVPLTPSVENWSVGRFEDYIGVGVSMFSGPTPGMPTNSYSANGVTGTTSLLKDGQVLGSSDYPCLGDFDLPPGTNGRFTLKCEATRSVAWSNIGTKSSGEWTFDSSYSPEGEAVNLSAVRMGAAGVVNGYAPVGSTQAVTLDVERGNPDVNPGTKSLKFEVSYDEGKTWKTVTISRTGDHATASLKHPAGAKSVSVRFSTTDKTGQTSVHTTIKAYGLK</sequence>
<accession>A0A841G1G1</accession>
<feature type="active site" description="Charge relay system" evidence="5 6">
    <location>
        <position position="230"/>
    </location>
</feature>
<keyword evidence="4 6" id="KW-0720">Serine protease</keyword>
<feature type="active site" description="Charge relay system" evidence="5 6">
    <location>
        <position position="438"/>
    </location>
</feature>
<name>A0A841G1G1_9ACTN</name>
<dbReference type="Proteomes" id="UP000548476">
    <property type="component" value="Unassembled WGS sequence"/>
</dbReference>
<evidence type="ECO:0000259" key="8">
    <source>
        <dbReference type="Pfam" id="PF00082"/>
    </source>
</evidence>
<evidence type="ECO:0000256" key="5">
    <source>
        <dbReference type="PIRSR" id="PIRSR615500-1"/>
    </source>
</evidence>
<feature type="chain" id="PRO_5032707684" evidence="7">
    <location>
        <begin position="25"/>
        <end position="1104"/>
    </location>
</feature>
<evidence type="ECO:0000256" key="2">
    <source>
        <dbReference type="ARBA" id="ARBA00022670"/>
    </source>
</evidence>
<keyword evidence="10" id="KW-1185">Reference proteome</keyword>
<dbReference type="InterPro" id="IPR023828">
    <property type="entry name" value="Peptidase_S8_Ser-AS"/>
</dbReference>
<dbReference type="PROSITE" id="PS00138">
    <property type="entry name" value="SUBTILASE_SER"/>
    <property type="match status" value="1"/>
</dbReference>
<dbReference type="EMBL" id="JACHGT010000025">
    <property type="protein sequence ID" value="MBB6039768.1"/>
    <property type="molecule type" value="Genomic_DNA"/>
</dbReference>
<keyword evidence="2 6" id="KW-0645">Protease</keyword>
<dbReference type="GO" id="GO:0005975">
    <property type="term" value="P:carbohydrate metabolic process"/>
    <property type="evidence" value="ECO:0007669"/>
    <property type="project" value="UniProtKB-ARBA"/>
</dbReference>
<feature type="active site" description="Charge relay system" evidence="5 6">
    <location>
        <position position="263"/>
    </location>
</feature>
<feature type="signal peptide" evidence="7">
    <location>
        <begin position="1"/>
        <end position="24"/>
    </location>
</feature>
<reference evidence="9 10" key="1">
    <citation type="submission" date="2020-08" db="EMBL/GenBank/DDBJ databases">
        <title>Genomic Encyclopedia of Type Strains, Phase IV (KMG-IV): sequencing the most valuable type-strain genomes for metagenomic binning, comparative biology and taxonomic classification.</title>
        <authorList>
            <person name="Goeker M."/>
        </authorList>
    </citation>
    <scope>NUCLEOTIDE SEQUENCE [LARGE SCALE GENOMIC DNA]</scope>
    <source>
        <strain evidence="9 10">YIM 65646</strain>
    </source>
</reference>
<protein>
    <submittedName>
        <fullName evidence="9">Subtilisin family serine protease</fullName>
    </submittedName>
</protein>
<evidence type="ECO:0000313" key="9">
    <source>
        <dbReference type="EMBL" id="MBB6039768.1"/>
    </source>
</evidence>